<comment type="caution">
    <text evidence="3">The sequence shown here is derived from an EMBL/GenBank/DDBJ whole genome shotgun (WGS) entry which is preliminary data.</text>
</comment>
<gene>
    <name evidence="3" type="ORF">PIBRA_LOCUS6741</name>
</gene>
<sequence>MMALLKLYFYLLTALLAVNLILAENSDETEQQEKARLFPGNFNPLDFFSQFLPFGNRQTRDVSNQEGQENQETTSESSNQRLTVSSAIVTCNYTLTPGLSCVGCYQALSCGSGNIGRQRRCSLYCNSGRCSLVPGAQCLNSTVAG</sequence>
<protein>
    <submittedName>
        <fullName evidence="3">Uncharacterized protein</fullName>
    </submittedName>
</protein>
<feature type="region of interest" description="Disordered" evidence="1">
    <location>
        <begin position="60"/>
        <end position="79"/>
    </location>
</feature>
<evidence type="ECO:0000313" key="4">
    <source>
        <dbReference type="Proteomes" id="UP001152562"/>
    </source>
</evidence>
<evidence type="ECO:0000256" key="2">
    <source>
        <dbReference type="SAM" id="SignalP"/>
    </source>
</evidence>
<name>A0A9P0X9X2_PIEBR</name>
<reference evidence="3" key="1">
    <citation type="submission" date="2022-05" db="EMBL/GenBank/DDBJ databases">
        <authorList>
            <person name="Okamura Y."/>
        </authorList>
    </citation>
    <scope>NUCLEOTIDE SEQUENCE</scope>
</reference>
<organism evidence="3 4">
    <name type="scientific">Pieris brassicae</name>
    <name type="common">White butterfly</name>
    <name type="synonym">Large white butterfly</name>
    <dbReference type="NCBI Taxonomy" id="7116"/>
    <lineage>
        <taxon>Eukaryota</taxon>
        <taxon>Metazoa</taxon>
        <taxon>Ecdysozoa</taxon>
        <taxon>Arthropoda</taxon>
        <taxon>Hexapoda</taxon>
        <taxon>Insecta</taxon>
        <taxon>Pterygota</taxon>
        <taxon>Neoptera</taxon>
        <taxon>Endopterygota</taxon>
        <taxon>Lepidoptera</taxon>
        <taxon>Glossata</taxon>
        <taxon>Ditrysia</taxon>
        <taxon>Papilionoidea</taxon>
        <taxon>Pieridae</taxon>
        <taxon>Pierinae</taxon>
        <taxon>Pieris</taxon>
    </lineage>
</organism>
<evidence type="ECO:0000313" key="3">
    <source>
        <dbReference type="EMBL" id="CAH4030058.1"/>
    </source>
</evidence>
<keyword evidence="2" id="KW-0732">Signal</keyword>
<keyword evidence="4" id="KW-1185">Reference proteome</keyword>
<evidence type="ECO:0000256" key="1">
    <source>
        <dbReference type="SAM" id="MobiDB-lite"/>
    </source>
</evidence>
<proteinExistence type="predicted"/>
<dbReference type="Proteomes" id="UP001152562">
    <property type="component" value="Unassembled WGS sequence"/>
</dbReference>
<feature type="chain" id="PRO_5040395925" evidence="2">
    <location>
        <begin position="24"/>
        <end position="145"/>
    </location>
</feature>
<feature type="signal peptide" evidence="2">
    <location>
        <begin position="1"/>
        <end position="23"/>
    </location>
</feature>
<dbReference type="AlphaFoldDB" id="A0A9P0X9X2"/>
<accession>A0A9P0X9X2</accession>
<feature type="compositionally biased region" description="Polar residues" evidence="1">
    <location>
        <begin position="61"/>
        <end position="79"/>
    </location>
</feature>
<dbReference type="EMBL" id="CALOZG010000010">
    <property type="protein sequence ID" value="CAH4030058.1"/>
    <property type="molecule type" value="Genomic_DNA"/>
</dbReference>